<sequence length="218" mass="23521">MGELGQDEQDSRRVEADHNSTSTLGPSSTRQNAAFSVCGHLRQLALASVAVMGLWPLTLQIILVPERVFGNGHGDRYEQSSYFAFEDDHYQVLAPRKVVCSDLQGTLFGGAKPTPTTDLLRAVPQSTFELIRSLVVNQTAGDHAEILSVTPDILELSTDQSLCFGGVDAEGAIQIEALLNTKDSPSFGVDASCLQNAASHVRLRLQSTEFYVPDTLGS</sequence>
<dbReference type="Proteomes" id="UP001259832">
    <property type="component" value="Unassembled WGS sequence"/>
</dbReference>
<protein>
    <submittedName>
        <fullName evidence="2">Uncharacterized protein</fullName>
    </submittedName>
</protein>
<feature type="compositionally biased region" description="Basic and acidic residues" evidence="1">
    <location>
        <begin position="9"/>
        <end position="18"/>
    </location>
</feature>
<comment type="caution">
    <text evidence="2">The sequence shown here is derived from an EMBL/GenBank/DDBJ whole genome shotgun (WGS) entry which is preliminary data.</text>
</comment>
<gene>
    <name evidence="2" type="ORF">P3T76_012006</name>
</gene>
<evidence type="ECO:0000313" key="3">
    <source>
        <dbReference type="Proteomes" id="UP001259832"/>
    </source>
</evidence>
<evidence type="ECO:0000256" key="1">
    <source>
        <dbReference type="SAM" id="MobiDB-lite"/>
    </source>
</evidence>
<dbReference type="AlphaFoldDB" id="A0AAD9LE37"/>
<evidence type="ECO:0000313" key="2">
    <source>
        <dbReference type="EMBL" id="KAK1932422.1"/>
    </source>
</evidence>
<accession>A0AAD9LE37</accession>
<feature type="compositionally biased region" description="Polar residues" evidence="1">
    <location>
        <begin position="19"/>
        <end position="30"/>
    </location>
</feature>
<proteinExistence type="predicted"/>
<reference evidence="2" key="1">
    <citation type="submission" date="2023-08" db="EMBL/GenBank/DDBJ databases">
        <title>Reference Genome Resource for the Citrus Pathogen Phytophthora citrophthora.</title>
        <authorList>
            <person name="Moller H."/>
            <person name="Coetzee B."/>
            <person name="Rose L.J."/>
            <person name="Van Niekerk J.M."/>
        </authorList>
    </citation>
    <scope>NUCLEOTIDE SEQUENCE</scope>
    <source>
        <strain evidence="2">STE-U-9442</strain>
    </source>
</reference>
<feature type="region of interest" description="Disordered" evidence="1">
    <location>
        <begin position="1"/>
        <end position="30"/>
    </location>
</feature>
<organism evidence="2 3">
    <name type="scientific">Phytophthora citrophthora</name>
    <dbReference type="NCBI Taxonomy" id="4793"/>
    <lineage>
        <taxon>Eukaryota</taxon>
        <taxon>Sar</taxon>
        <taxon>Stramenopiles</taxon>
        <taxon>Oomycota</taxon>
        <taxon>Peronosporomycetes</taxon>
        <taxon>Peronosporales</taxon>
        <taxon>Peronosporaceae</taxon>
        <taxon>Phytophthora</taxon>
    </lineage>
</organism>
<name>A0AAD9LE37_9STRA</name>
<keyword evidence="3" id="KW-1185">Reference proteome</keyword>
<dbReference type="EMBL" id="JASMQC010000029">
    <property type="protein sequence ID" value="KAK1932422.1"/>
    <property type="molecule type" value="Genomic_DNA"/>
</dbReference>